<dbReference type="PANTHER" id="PTHR23513">
    <property type="entry name" value="INTEGRAL MEMBRANE EFFLUX PROTEIN-RELATED"/>
    <property type="match status" value="1"/>
</dbReference>
<keyword evidence="3 6" id="KW-0812">Transmembrane</keyword>
<feature type="transmembrane region" description="Helical" evidence="6">
    <location>
        <begin position="298"/>
        <end position="316"/>
    </location>
</feature>
<accession>A0A917B2A8</accession>
<feature type="transmembrane region" description="Helical" evidence="6">
    <location>
        <begin position="85"/>
        <end position="107"/>
    </location>
</feature>
<comment type="subcellular location">
    <subcellularLocation>
        <location evidence="1">Cell membrane</location>
        <topology evidence="1">Multi-pass membrane protein</topology>
    </subcellularLocation>
</comment>
<sequence length="417" mass="45321">MERAKQVEEAGVIPLSKSKSFILLWLTTVSSSLSLSMFMFIQSWYVVEDLGREAALGIVLVCLTGMRMISMIVGGVVADRSRQTTVMAFSDLSLACVMILLAGAFMYFSEVPIGILAVNAALFGICGGFFEPARDALLPKVVKVEQLTRANSSLQAAIQIALFTGPLLTGVLVNFLSYSFVLMLIGMFLSFSGVGVLFIKQINEKPKQRGEILFKKQLTEGFIYTWQSSLLRALLIITIIVNFFISGPLMMGLPIFVEGVLSGSSIDFSFVQGGFTFGMIFGSIVIGLMNIQRKRGSYALYFIALQGVVILVFSQVTSIAAAISIIIFIGMLNPAVNIPLISMIQSHADPQKVGRVMSLIRTGSLGLIPLSYAVTSVFLGMGVQIQTLMAWSSLPLILSVVVLYFSYPILKAATRCR</sequence>
<dbReference type="Pfam" id="PF07690">
    <property type="entry name" value="MFS_1"/>
    <property type="match status" value="1"/>
</dbReference>
<evidence type="ECO:0000256" key="4">
    <source>
        <dbReference type="ARBA" id="ARBA00022989"/>
    </source>
</evidence>
<dbReference type="SUPFAM" id="SSF103473">
    <property type="entry name" value="MFS general substrate transporter"/>
    <property type="match status" value="1"/>
</dbReference>
<feature type="transmembrane region" description="Helical" evidence="6">
    <location>
        <begin position="154"/>
        <end position="173"/>
    </location>
</feature>
<proteinExistence type="predicted"/>
<protein>
    <submittedName>
        <fullName evidence="7">MFS transporter</fullName>
    </submittedName>
</protein>
<feature type="transmembrane region" description="Helical" evidence="6">
    <location>
        <begin position="269"/>
        <end position="291"/>
    </location>
</feature>
<name>A0A917B2A8_HALAA</name>
<dbReference type="Gene3D" id="1.20.1250.20">
    <property type="entry name" value="MFS general substrate transporter like domains"/>
    <property type="match status" value="1"/>
</dbReference>
<feature type="transmembrane region" description="Helical" evidence="6">
    <location>
        <begin position="322"/>
        <end position="344"/>
    </location>
</feature>
<dbReference type="Proteomes" id="UP000660110">
    <property type="component" value="Unassembled WGS sequence"/>
</dbReference>
<dbReference type="AlphaFoldDB" id="A0A917B2A8"/>
<dbReference type="EMBL" id="BMEL01000002">
    <property type="protein sequence ID" value="GGF18093.1"/>
    <property type="molecule type" value="Genomic_DNA"/>
</dbReference>
<keyword evidence="2" id="KW-1003">Cell membrane</keyword>
<feature type="transmembrane region" description="Helical" evidence="6">
    <location>
        <begin position="389"/>
        <end position="410"/>
    </location>
</feature>
<evidence type="ECO:0000256" key="5">
    <source>
        <dbReference type="ARBA" id="ARBA00023136"/>
    </source>
</evidence>
<comment type="caution">
    <text evidence="7">The sequence shown here is derived from an EMBL/GenBank/DDBJ whole genome shotgun (WGS) entry which is preliminary data.</text>
</comment>
<keyword evidence="8" id="KW-1185">Reference proteome</keyword>
<gene>
    <name evidence="7" type="ORF">GCM10010954_16100</name>
</gene>
<evidence type="ECO:0000256" key="6">
    <source>
        <dbReference type="SAM" id="Phobius"/>
    </source>
</evidence>
<evidence type="ECO:0000313" key="8">
    <source>
        <dbReference type="Proteomes" id="UP000660110"/>
    </source>
</evidence>
<feature type="transmembrane region" description="Helical" evidence="6">
    <location>
        <begin position="54"/>
        <end position="78"/>
    </location>
</feature>
<evidence type="ECO:0000256" key="1">
    <source>
        <dbReference type="ARBA" id="ARBA00004651"/>
    </source>
</evidence>
<reference evidence="7" key="2">
    <citation type="submission" date="2020-09" db="EMBL/GenBank/DDBJ databases">
        <authorList>
            <person name="Sun Q."/>
            <person name="Zhou Y."/>
        </authorList>
    </citation>
    <scope>NUCLEOTIDE SEQUENCE</scope>
    <source>
        <strain evidence="7">CGMCC 1.12153</strain>
    </source>
</reference>
<feature type="transmembrane region" description="Helical" evidence="6">
    <location>
        <begin position="21"/>
        <end position="42"/>
    </location>
</feature>
<evidence type="ECO:0000256" key="2">
    <source>
        <dbReference type="ARBA" id="ARBA00022475"/>
    </source>
</evidence>
<organism evidence="7 8">
    <name type="scientific">Halobacillus andaensis</name>
    <dbReference type="NCBI Taxonomy" id="1176239"/>
    <lineage>
        <taxon>Bacteria</taxon>
        <taxon>Bacillati</taxon>
        <taxon>Bacillota</taxon>
        <taxon>Bacilli</taxon>
        <taxon>Bacillales</taxon>
        <taxon>Bacillaceae</taxon>
        <taxon>Halobacillus</taxon>
    </lineage>
</organism>
<feature type="transmembrane region" description="Helical" evidence="6">
    <location>
        <begin position="179"/>
        <end position="199"/>
    </location>
</feature>
<dbReference type="GO" id="GO:0005886">
    <property type="term" value="C:plasma membrane"/>
    <property type="evidence" value="ECO:0007669"/>
    <property type="project" value="UniProtKB-SubCell"/>
</dbReference>
<evidence type="ECO:0000256" key="3">
    <source>
        <dbReference type="ARBA" id="ARBA00022692"/>
    </source>
</evidence>
<evidence type="ECO:0000313" key="7">
    <source>
        <dbReference type="EMBL" id="GGF18093.1"/>
    </source>
</evidence>
<dbReference type="RefSeq" id="WP_188376989.1">
    <property type="nucleotide sequence ID" value="NZ_BMEL01000002.1"/>
</dbReference>
<feature type="transmembrane region" description="Helical" evidence="6">
    <location>
        <begin position="113"/>
        <end position="133"/>
    </location>
</feature>
<dbReference type="GO" id="GO:0022857">
    <property type="term" value="F:transmembrane transporter activity"/>
    <property type="evidence" value="ECO:0007669"/>
    <property type="project" value="InterPro"/>
</dbReference>
<dbReference type="InterPro" id="IPR011701">
    <property type="entry name" value="MFS"/>
</dbReference>
<dbReference type="CDD" id="cd06173">
    <property type="entry name" value="MFS_MefA_like"/>
    <property type="match status" value="1"/>
</dbReference>
<feature type="transmembrane region" description="Helical" evidence="6">
    <location>
        <begin position="233"/>
        <end position="257"/>
    </location>
</feature>
<feature type="transmembrane region" description="Helical" evidence="6">
    <location>
        <begin position="365"/>
        <end position="383"/>
    </location>
</feature>
<keyword evidence="4 6" id="KW-1133">Transmembrane helix</keyword>
<keyword evidence="5 6" id="KW-0472">Membrane</keyword>
<reference evidence="7" key="1">
    <citation type="journal article" date="2014" name="Int. J. Syst. Evol. Microbiol.">
        <title>Complete genome sequence of Corynebacterium casei LMG S-19264T (=DSM 44701T), isolated from a smear-ripened cheese.</title>
        <authorList>
            <consortium name="US DOE Joint Genome Institute (JGI-PGF)"/>
            <person name="Walter F."/>
            <person name="Albersmeier A."/>
            <person name="Kalinowski J."/>
            <person name="Ruckert C."/>
        </authorList>
    </citation>
    <scope>NUCLEOTIDE SEQUENCE</scope>
    <source>
        <strain evidence="7">CGMCC 1.12153</strain>
    </source>
</reference>
<dbReference type="InterPro" id="IPR036259">
    <property type="entry name" value="MFS_trans_sf"/>
</dbReference>
<dbReference type="PANTHER" id="PTHR23513:SF6">
    <property type="entry name" value="MAJOR FACILITATOR SUPERFAMILY ASSOCIATED DOMAIN-CONTAINING PROTEIN"/>
    <property type="match status" value="1"/>
</dbReference>